<evidence type="ECO:0000313" key="1">
    <source>
        <dbReference type="EMBL" id="PKI35132.1"/>
    </source>
</evidence>
<dbReference type="STRING" id="22663.A0A2I0HTV0"/>
<protein>
    <submittedName>
        <fullName evidence="1">Uncharacterized protein</fullName>
    </submittedName>
</protein>
<dbReference type="PANTHER" id="PTHR31115:SF2">
    <property type="entry name" value="OS05G0107300 PROTEIN"/>
    <property type="match status" value="1"/>
</dbReference>
<dbReference type="GeneID" id="116195032"/>
<dbReference type="Proteomes" id="UP000233551">
    <property type="component" value="Unassembled WGS sequence"/>
</dbReference>
<organism evidence="1 2">
    <name type="scientific">Punica granatum</name>
    <name type="common">Pomegranate</name>
    <dbReference type="NCBI Taxonomy" id="22663"/>
    <lineage>
        <taxon>Eukaryota</taxon>
        <taxon>Viridiplantae</taxon>
        <taxon>Streptophyta</taxon>
        <taxon>Embryophyta</taxon>
        <taxon>Tracheophyta</taxon>
        <taxon>Spermatophyta</taxon>
        <taxon>Magnoliopsida</taxon>
        <taxon>eudicotyledons</taxon>
        <taxon>Gunneridae</taxon>
        <taxon>Pentapetalae</taxon>
        <taxon>rosids</taxon>
        <taxon>malvids</taxon>
        <taxon>Myrtales</taxon>
        <taxon>Lythraceae</taxon>
        <taxon>Punica</taxon>
    </lineage>
</organism>
<comment type="caution">
    <text evidence="1">The sequence shown here is derived from an EMBL/GenBank/DDBJ whole genome shotgun (WGS) entry which is preliminary data.</text>
</comment>
<sequence length="1278" mass="138223">MAGNVRFESSPASTDELSFSGTHPNVQRGNHSGASLDRSGSFREGSEGRMFSSSASNLSRGSSPLLGDLPPISQCLVLEPFPIVDPKYPKSGELRKVLGVPLGSSAEDGSFGANHAKVPHQVAMEELKRFKSSLLDASMKARTRVKRLDDSLQKLNKYHEVLNPKKQQRSESLMNERPGGSNLKTGSQLHRNSSDLSTHRLEDRAKNAPLNKRFRTSVAELRGECQGNTPTRQSFVMGKDRDVGRDGGEGSDPLEEKIGRLPAGGESWDKKMKRKRSIGTVFSRPVEGDGEVKRATQKVKNDTSLQFSDAQTLRSGSLNGGGGMNKSDSSSLAPGSNIRGFPKNEQEKASLQRDFSPASAKDRALAKGNNKLSMREDIAMQNPTPVTKGKASRAPRSGPIMAASSPNSLPRASGGLESWEQSPSVPKVHFMGGPNNNRKRPLPSGSSSSPPMTQWVGQRPQKISRTRRANVISPVLNNDEIPNSSEGCSSDLGPKMTSMSRNFASGIQQLKVKLDNVSSPARLSESEESGAGESHEGRSKEKRAGSIEVDERDVVPVQNVGSSGGPMKKSRMTSKDEIGDVVQREGRSGRGPSFARASSSPSREKLENAAGSKPHRSMRAGSDKNGSKSGRPPLKKLSERKVITRPGKTPAGSTPDFSGESDDDREELLAAASFASSASYSACIGNFWKKMEPVFASICSEDVSYSEQQIKSSEEFHDKLSKKLNSSNSLKGNLELEENPMSQTHIYGAGDDDSQGQHALKEMDGAISLVEDDIINIYGRLDPGGMKVIPMTQRLLASLIVEDEAMVGGDCEGSNPFHHSGENHISCPPINGNLRENNYNIEYDYQFVPGPQFPNQLGVERSCNGVMSKNIHSPANCDILRGGYGQLIHSGGGFAEITENGYTCDEQYARMSVESKVLLELHSIGLYPENVPDLADGEDDSINNEISDLHKILTQKIDAKRACLSQLIAAGKGDQKDGRDLEQIAMDKHIEAAYKKQLATRATYASKYGIPKVPKHVAVAFTKRALVRCRKFEETGKSCFSEPPFIEALSAPPPRWEESLDCAKLSETTPNSKPESGAAGPFSSRVDRHDLNNGHGTCETNGTIAKTGPLQIRGKKKEVLLDDIGGKPPSLRIPASLGNTFSGGAKGKRSDRERDRDRDPQTKNAKTGRQINAKGERKTKAKPKQRTAQLSTSVNGFISNSSDVKRETVGAMPSNGNVGSDTAKENKESVELANLDLPIDSIDDLDVPGWFNFDGDGLQDIDSAGLEIPMDDLSDVFL</sequence>
<name>A0A2I0HTV0_PUNGR</name>
<evidence type="ECO:0000313" key="2">
    <source>
        <dbReference type="Proteomes" id="UP000233551"/>
    </source>
</evidence>
<dbReference type="PANTHER" id="PTHR31115">
    <property type="entry name" value="OS05G0107300 PROTEIN"/>
    <property type="match status" value="1"/>
</dbReference>
<accession>A0A2I0HTV0</accession>
<dbReference type="OrthoDB" id="1915143at2759"/>
<proteinExistence type="predicted"/>
<dbReference type="AlphaFoldDB" id="A0A2I0HTV0"/>
<keyword evidence="2" id="KW-1185">Reference proteome</keyword>
<reference evidence="1 2" key="1">
    <citation type="submission" date="2017-11" db="EMBL/GenBank/DDBJ databases">
        <title>De-novo sequencing of pomegranate (Punica granatum L.) genome.</title>
        <authorList>
            <person name="Akparov Z."/>
            <person name="Amiraslanov A."/>
            <person name="Hajiyeva S."/>
            <person name="Abbasov M."/>
            <person name="Kaur K."/>
            <person name="Hamwieh A."/>
            <person name="Solovyev V."/>
            <person name="Salamov A."/>
            <person name="Braich B."/>
            <person name="Kosarev P."/>
            <person name="Mahmoud A."/>
            <person name="Hajiyev E."/>
            <person name="Babayeva S."/>
            <person name="Izzatullayeva V."/>
            <person name="Mammadov A."/>
            <person name="Mammadov A."/>
            <person name="Sharifova S."/>
            <person name="Ojaghi J."/>
            <person name="Eynullazada K."/>
            <person name="Bayramov B."/>
            <person name="Abdulazimova A."/>
            <person name="Shahmuradov I."/>
        </authorList>
    </citation>
    <scope>NUCLEOTIDE SEQUENCE [LARGE SCALE GENOMIC DNA]</scope>
    <source>
        <strain evidence="2">cv. AG2017</strain>
        <tissue evidence="1">Leaf</tissue>
    </source>
</reference>
<dbReference type="EMBL" id="PGOL01005440">
    <property type="protein sequence ID" value="PKI35132.1"/>
    <property type="molecule type" value="Genomic_DNA"/>
</dbReference>
<gene>
    <name evidence="1" type="ORF">CRG98_044483</name>
</gene>